<dbReference type="Pfam" id="PF01865">
    <property type="entry name" value="PhoU_div"/>
    <property type="match status" value="1"/>
</dbReference>
<dbReference type="AlphaFoldDB" id="A0A6J4SVZ2"/>
<dbReference type="Gene3D" id="1.20.58.220">
    <property type="entry name" value="Phosphate transport system protein phou homolog 2, domain 2"/>
    <property type="match status" value="1"/>
</dbReference>
<name>A0A6J4SVZ2_9ACTN</name>
<dbReference type="EMBL" id="CADCVR010000076">
    <property type="protein sequence ID" value="CAA9506707.1"/>
    <property type="molecule type" value="Genomic_DNA"/>
</dbReference>
<comment type="similarity">
    <text evidence="1">Belongs to the UPF0111 family.</text>
</comment>
<dbReference type="InterPro" id="IPR038078">
    <property type="entry name" value="PhoU-like_sf"/>
</dbReference>
<dbReference type="InterPro" id="IPR018445">
    <property type="entry name" value="Put_Phosphate_transp_reg"/>
</dbReference>
<evidence type="ECO:0000313" key="2">
    <source>
        <dbReference type="EMBL" id="CAA9506707.1"/>
    </source>
</evidence>
<organism evidence="2">
    <name type="scientific">uncultured Solirubrobacteraceae bacterium</name>
    <dbReference type="NCBI Taxonomy" id="1162706"/>
    <lineage>
        <taxon>Bacteria</taxon>
        <taxon>Bacillati</taxon>
        <taxon>Actinomycetota</taxon>
        <taxon>Thermoleophilia</taxon>
        <taxon>Solirubrobacterales</taxon>
        <taxon>Solirubrobacteraceae</taxon>
        <taxon>environmental samples</taxon>
    </lineage>
</organism>
<accession>A0A6J4SVZ2</accession>
<dbReference type="InterPro" id="IPR052912">
    <property type="entry name" value="UPF0111_domain"/>
</dbReference>
<sequence>MPLFRRPGHDQAVLELLEESGRNVQRTTLLLRDLLAAWPERSDLVREVMLCEQEGDRITHDIIHRIGGNTLRAPFDPQDGHALATALDDIVDFAEQTADALGLYGVEAAMEQSTALAEVLVGAGEQVGRALRCLRTGTELGPHLVEIHRLENEGDRLSREAIASLFANGIDPMVVIRWKDIFESLEASVDACETVAHLLEGITLKRRAGR</sequence>
<proteinExistence type="inferred from homology"/>
<protein>
    <submittedName>
        <fullName evidence="2">Phosphate transport regulator (Distant homolog of PhoU)</fullName>
    </submittedName>
</protein>
<dbReference type="PANTHER" id="PTHR37298">
    <property type="entry name" value="UPF0111 PROTEIN YKAA"/>
    <property type="match status" value="1"/>
</dbReference>
<dbReference type="PANTHER" id="PTHR37298:SF1">
    <property type="entry name" value="UPF0111 PROTEIN YKAA"/>
    <property type="match status" value="1"/>
</dbReference>
<gene>
    <name evidence="2" type="ORF">AVDCRST_MAG53-2471</name>
</gene>
<evidence type="ECO:0000256" key="1">
    <source>
        <dbReference type="ARBA" id="ARBA00008591"/>
    </source>
</evidence>
<reference evidence="2" key="1">
    <citation type="submission" date="2020-02" db="EMBL/GenBank/DDBJ databases">
        <authorList>
            <person name="Meier V. D."/>
        </authorList>
    </citation>
    <scope>NUCLEOTIDE SEQUENCE</scope>
    <source>
        <strain evidence="2">AVDCRST_MAG53</strain>
    </source>
</reference>